<sequence length="151" mass="17205">MKRIITYVRLLEILQRRLINDFSIAESIQPQLVNVIKSISIELQVLQLSSESLVQQLASMNLQSQLRNAIIFIQQKLSTQSILQKNVLVFKLRELLDLLKKGSVGVFDIQQFVFEVKECALGVMGNTWYGIAAIEKLDEQILFAAIQDLSQ</sequence>
<reference evidence="1 2" key="1">
    <citation type="journal article" date="2014" name="PLoS Genet.">
        <title>The Genome of Spironucleus salmonicida Highlights a Fish Pathogen Adapted to Fluctuating Environments.</title>
        <authorList>
            <person name="Xu F."/>
            <person name="Jerlstrom-Hultqvist J."/>
            <person name="Einarsson E."/>
            <person name="Astvaldsson A."/>
            <person name="Svard S.G."/>
            <person name="Andersson J.O."/>
        </authorList>
    </citation>
    <scope>NUCLEOTIDE SEQUENCE</scope>
    <source>
        <strain evidence="2">ATCC 50377</strain>
    </source>
</reference>
<name>V6LGP5_9EUKA</name>
<reference evidence="2" key="2">
    <citation type="submission" date="2020-12" db="EMBL/GenBank/DDBJ databases">
        <title>New Spironucleus salmonicida genome in near-complete chromosomes.</title>
        <authorList>
            <person name="Xu F."/>
            <person name="Kurt Z."/>
            <person name="Jimenez-Gonzalez A."/>
            <person name="Astvaldsson A."/>
            <person name="Andersson J.O."/>
            <person name="Svard S.G."/>
        </authorList>
    </citation>
    <scope>NUCLEOTIDE SEQUENCE</scope>
    <source>
        <strain evidence="2">ATCC 50377</strain>
    </source>
</reference>
<dbReference type="EMBL" id="AUWU02000001">
    <property type="protein sequence ID" value="KAH0577698.1"/>
    <property type="molecule type" value="Genomic_DNA"/>
</dbReference>
<proteinExistence type="predicted"/>
<dbReference type="AlphaFoldDB" id="V6LGP5"/>
<gene>
    <name evidence="1" type="ORF">SS50377_16763</name>
    <name evidence="2" type="ORF">SS50377_21052</name>
</gene>
<keyword evidence="3" id="KW-1185">Reference proteome</keyword>
<accession>V6LGP5</accession>
<dbReference type="VEuPathDB" id="GiardiaDB:SS50377_21052"/>
<evidence type="ECO:0000313" key="2">
    <source>
        <dbReference type="EMBL" id="KAH0577698.1"/>
    </source>
</evidence>
<organism evidence="1">
    <name type="scientific">Spironucleus salmonicida</name>
    <dbReference type="NCBI Taxonomy" id="348837"/>
    <lineage>
        <taxon>Eukaryota</taxon>
        <taxon>Metamonada</taxon>
        <taxon>Diplomonadida</taxon>
        <taxon>Hexamitidae</taxon>
        <taxon>Hexamitinae</taxon>
        <taxon>Spironucleus</taxon>
    </lineage>
</organism>
<evidence type="ECO:0000313" key="3">
    <source>
        <dbReference type="Proteomes" id="UP000018208"/>
    </source>
</evidence>
<dbReference type="EMBL" id="KI546135">
    <property type="protein sequence ID" value="EST43710.1"/>
    <property type="molecule type" value="Genomic_DNA"/>
</dbReference>
<protein>
    <submittedName>
        <fullName evidence="1">Uncharacterized protein</fullName>
    </submittedName>
</protein>
<dbReference type="Proteomes" id="UP000018208">
    <property type="component" value="Unassembled WGS sequence"/>
</dbReference>
<evidence type="ECO:0000313" key="1">
    <source>
        <dbReference type="EMBL" id="EST43710.1"/>
    </source>
</evidence>